<name>A0A9Q0VI72_SALPP</name>
<dbReference type="Proteomes" id="UP001151532">
    <property type="component" value="Chromosome 12"/>
</dbReference>
<reference evidence="2" key="2">
    <citation type="journal article" date="2023" name="Int. J. Mol. Sci.">
        <title>De Novo Assembly and Annotation of 11 Diverse Shrub Willow (Salix) Genomes Reveals Novel Gene Organization in Sex-Linked Regions.</title>
        <authorList>
            <person name="Hyden B."/>
            <person name="Feng K."/>
            <person name="Yates T.B."/>
            <person name="Jawdy S."/>
            <person name="Cereghino C."/>
            <person name="Smart L.B."/>
            <person name="Muchero W."/>
        </authorList>
    </citation>
    <scope>NUCLEOTIDE SEQUENCE</scope>
    <source>
        <tissue evidence="2">Shoot tip</tissue>
    </source>
</reference>
<reference evidence="2" key="1">
    <citation type="submission" date="2022-11" db="EMBL/GenBank/DDBJ databases">
        <authorList>
            <person name="Hyden B.L."/>
            <person name="Feng K."/>
            <person name="Yates T."/>
            <person name="Jawdy S."/>
            <person name="Smart L.B."/>
            <person name="Muchero W."/>
        </authorList>
    </citation>
    <scope>NUCLEOTIDE SEQUENCE</scope>
    <source>
        <tissue evidence="2">Shoot tip</tissue>
    </source>
</reference>
<feature type="compositionally biased region" description="Polar residues" evidence="1">
    <location>
        <begin position="32"/>
        <end position="64"/>
    </location>
</feature>
<evidence type="ECO:0000256" key="1">
    <source>
        <dbReference type="SAM" id="MobiDB-lite"/>
    </source>
</evidence>
<evidence type="ECO:0000313" key="2">
    <source>
        <dbReference type="EMBL" id="KAJ6748030.1"/>
    </source>
</evidence>
<evidence type="ECO:0000313" key="3">
    <source>
        <dbReference type="Proteomes" id="UP001151532"/>
    </source>
</evidence>
<proteinExistence type="predicted"/>
<keyword evidence="3" id="KW-1185">Reference proteome</keyword>
<protein>
    <submittedName>
        <fullName evidence="2">Uncharacterized protein</fullName>
    </submittedName>
</protein>
<organism evidence="2 3">
    <name type="scientific">Salix purpurea</name>
    <name type="common">Purple osier willow</name>
    <dbReference type="NCBI Taxonomy" id="77065"/>
    <lineage>
        <taxon>Eukaryota</taxon>
        <taxon>Viridiplantae</taxon>
        <taxon>Streptophyta</taxon>
        <taxon>Embryophyta</taxon>
        <taxon>Tracheophyta</taxon>
        <taxon>Spermatophyta</taxon>
        <taxon>Magnoliopsida</taxon>
        <taxon>eudicotyledons</taxon>
        <taxon>Gunneridae</taxon>
        <taxon>Pentapetalae</taxon>
        <taxon>rosids</taxon>
        <taxon>fabids</taxon>
        <taxon>Malpighiales</taxon>
        <taxon>Salicaceae</taxon>
        <taxon>Saliceae</taxon>
        <taxon>Salix</taxon>
    </lineage>
</organism>
<accession>A0A9Q0VI72</accession>
<sequence>MRLNQGHTGFAQKIARCYPDLEMLRNLRANPVSSRQPVNSEQELNPSPQQLPSPGQELNQSPKQLASPGQGLQETNELWKNSKFFSIVLIGEGRGGDITDCRDGIFLVKFFSEFRLVFFFYKLCHPAGRFHIEFGKLLGQKIKSDLGYLDEHGDKHDFNMYLSPQKTQQACSGIPSRL</sequence>
<feature type="region of interest" description="Disordered" evidence="1">
    <location>
        <begin position="32"/>
        <end position="71"/>
    </location>
</feature>
<gene>
    <name evidence="2" type="ORF">OIU79_029208</name>
</gene>
<comment type="caution">
    <text evidence="2">The sequence shown here is derived from an EMBL/GenBank/DDBJ whole genome shotgun (WGS) entry which is preliminary data.</text>
</comment>
<dbReference type="EMBL" id="JAPFFK010000008">
    <property type="protein sequence ID" value="KAJ6748030.1"/>
    <property type="molecule type" value="Genomic_DNA"/>
</dbReference>
<dbReference type="AlphaFoldDB" id="A0A9Q0VI72"/>